<accession>I3SGB0</accession>
<proteinExistence type="evidence at transcript level"/>
<evidence type="ECO:0000313" key="1">
    <source>
        <dbReference type="EMBL" id="AFK39302.1"/>
    </source>
</evidence>
<name>I3SGB0_MEDTR</name>
<protein>
    <submittedName>
        <fullName evidence="1">Uncharacterized protein</fullName>
    </submittedName>
</protein>
<reference evidence="1" key="1">
    <citation type="submission" date="2012-05" db="EMBL/GenBank/DDBJ databases">
        <authorList>
            <person name="Krishnakumar V."/>
            <person name="Cheung F."/>
            <person name="Xiao Y."/>
            <person name="Chan A."/>
            <person name="Moskal W.A."/>
            <person name="Town C.D."/>
        </authorList>
    </citation>
    <scope>NUCLEOTIDE SEQUENCE</scope>
</reference>
<sequence>MTRHTIIPTRSFLKVLATRSGDTTIKSIKAPGNSNQSGKCFGIKSLKTTATKAIHFPISPLRT</sequence>
<organism evidence="1">
    <name type="scientific">Medicago truncatula</name>
    <name type="common">Barrel medic</name>
    <name type="synonym">Medicago tribuloides</name>
    <dbReference type="NCBI Taxonomy" id="3880"/>
    <lineage>
        <taxon>Eukaryota</taxon>
        <taxon>Viridiplantae</taxon>
        <taxon>Streptophyta</taxon>
        <taxon>Embryophyta</taxon>
        <taxon>Tracheophyta</taxon>
        <taxon>Spermatophyta</taxon>
        <taxon>Magnoliopsida</taxon>
        <taxon>eudicotyledons</taxon>
        <taxon>Gunneridae</taxon>
        <taxon>Pentapetalae</taxon>
        <taxon>rosids</taxon>
        <taxon>fabids</taxon>
        <taxon>Fabales</taxon>
        <taxon>Fabaceae</taxon>
        <taxon>Papilionoideae</taxon>
        <taxon>50 kb inversion clade</taxon>
        <taxon>NPAAA clade</taxon>
        <taxon>Hologalegina</taxon>
        <taxon>IRL clade</taxon>
        <taxon>Trifolieae</taxon>
        <taxon>Medicago</taxon>
    </lineage>
</organism>
<dbReference type="EMBL" id="BT139507">
    <property type="protein sequence ID" value="AFK39302.1"/>
    <property type="molecule type" value="mRNA"/>
</dbReference>
<dbReference type="AlphaFoldDB" id="I3SGB0"/>